<gene>
    <name evidence="1" type="ORF">MUN80_13050</name>
</gene>
<organism evidence="1 2">
    <name type="scientific">Hymenobacter cellulosivorans</name>
    <dbReference type="NCBI Taxonomy" id="2932249"/>
    <lineage>
        <taxon>Bacteria</taxon>
        <taxon>Pseudomonadati</taxon>
        <taxon>Bacteroidota</taxon>
        <taxon>Cytophagia</taxon>
        <taxon>Cytophagales</taxon>
        <taxon>Hymenobacteraceae</taxon>
        <taxon>Hymenobacter</taxon>
    </lineage>
</organism>
<dbReference type="Proteomes" id="UP000831785">
    <property type="component" value="Chromosome"/>
</dbReference>
<protein>
    <submittedName>
        <fullName evidence="1">Uncharacterized protein</fullName>
    </submittedName>
</protein>
<evidence type="ECO:0000313" key="1">
    <source>
        <dbReference type="EMBL" id="UOQ50688.1"/>
    </source>
</evidence>
<proteinExistence type="predicted"/>
<dbReference type="EMBL" id="CP095049">
    <property type="protein sequence ID" value="UOQ50688.1"/>
    <property type="molecule type" value="Genomic_DNA"/>
</dbReference>
<name>A0ABY4F3P3_9BACT</name>
<keyword evidence="2" id="KW-1185">Reference proteome</keyword>
<accession>A0ABY4F3P3</accession>
<reference evidence="1 2" key="1">
    <citation type="submission" date="2022-04" db="EMBL/GenBank/DDBJ databases">
        <title>Hymenobacter sp. isolated from the air.</title>
        <authorList>
            <person name="Won M."/>
            <person name="Lee C.-M."/>
            <person name="Woen H.-Y."/>
            <person name="Kwon S.-W."/>
        </authorList>
    </citation>
    <scope>NUCLEOTIDE SEQUENCE [LARGE SCALE GENOMIC DNA]</scope>
    <source>
        <strain evidence="2">5116 S-27</strain>
    </source>
</reference>
<dbReference type="RefSeq" id="WP_244713430.1">
    <property type="nucleotide sequence ID" value="NZ_CP095049.1"/>
</dbReference>
<sequence length="285" mass="32029">MAFPIIARLSFQMAPHCGGTLSTTRSYLRRAARRLANALPSGEKALALTTCGGFYYFPWPEDFTWSNNFSPTPADLRALEASAEHQLWQLLTPSLLMELAAVTDFFSFGADSWLAHPSTTREAKYRCELVGLLNLKTLQVHWTGKYYPTGNYQMRHLYRYSIIDSHFVFLNRRRTMLLGCHDLNLFSPRGMASEAEGGVRAKLRAEFLDCASAFAPTIVLHHPHTTDSPRIWLGAIHQLQHQLPSVSRFISGINVYNDGNPPRGQWGDILKSTTFGPSVIEVKLA</sequence>
<evidence type="ECO:0000313" key="2">
    <source>
        <dbReference type="Proteomes" id="UP000831785"/>
    </source>
</evidence>